<feature type="non-terminal residue" evidence="2">
    <location>
        <position position="1"/>
    </location>
</feature>
<reference evidence="2 3" key="1">
    <citation type="submission" date="2024-10" db="EMBL/GenBank/DDBJ databases">
        <title>Burkholderia semiarida in Mexico.</title>
        <authorList>
            <person name="Estrada P."/>
        </authorList>
    </citation>
    <scope>NUCLEOTIDE SEQUENCE [LARGE SCALE GENOMIC DNA]</scope>
    <source>
        <strain evidence="2 3">CLM7-1</strain>
    </source>
</reference>
<dbReference type="Proteomes" id="UP001609186">
    <property type="component" value="Unassembled WGS sequence"/>
</dbReference>
<evidence type="ECO:0000313" key="2">
    <source>
        <dbReference type="EMBL" id="MFH5256168.1"/>
    </source>
</evidence>
<name>A0ABW7LED4_9BURK</name>
<keyword evidence="3" id="KW-1185">Reference proteome</keyword>
<gene>
    <name evidence="2" type="ORF">ACGTRS_33580</name>
</gene>
<accession>A0ABW7LED4</accession>
<organism evidence="2 3">
    <name type="scientific">Burkholderia semiarida</name>
    <dbReference type="NCBI Taxonomy" id="2843303"/>
    <lineage>
        <taxon>Bacteria</taxon>
        <taxon>Pseudomonadati</taxon>
        <taxon>Pseudomonadota</taxon>
        <taxon>Betaproteobacteria</taxon>
        <taxon>Burkholderiales</taxon>
        <taxon>Burkholderiaceae</taxon>
        <taxon>Burkholderia</taxon>
        <taxon>Burkholderia cepacia complex</taxon>
    </lineage>
</organism>
<evidence type="ECO:0000313" key="3">
    <source>
        <dbReference type="Proteomes" id="UP001609186"/>
    </source>
</evidence>
<dbReference type="EMBL" id="JBIMPM010000157">
    <property type="protein sequence ID" value="MFH5256168.1"/>
    <property type="molecule type" value="Genomic_DNA"/>
</dbReference>
<evidence type="ECO:0000256" key="1">
    <source>
        <dbReference type="SAM" id="MobiDB-lite"/>
    </source>
</evidence>
<protein>
    <recommendedName>
        <fullName evidence="4">Integron gene cassette protein</fullName>
    </recommendedName>
</protein>
<proteinExistence type="predicted"/>
<feature type="region of interest" description="Disordered" evidence="1">
    <location>
        <begin position="1"/>
        <end position="23"/>
    </location>
</feature>
<evidence type="ECO:0008006" key="4">
    <source>
        <dbReference type="Google" id="ProtNLM"/>
    </source>
</evidence>
<sequence length="130" mass="14557">SGNSGSRPEMATPEYHSACGFDDRSAPFETPDWNPTVSEKMTRLLLLVALTMMIGACSKYKDEKWAALRDMPAFAEPNDDRTHPIFTVRKGESCVPVADRAAKIYAYTQVRCESGTGWVLDDFFDKQRGQ</sequence>
<comment type="caution">
    <text evidence="2">The sequence shown here is derived from an EMBL/GenBank/DDBJ whole genome shotgun (WGS) entry which is preliminary data.</text>
</comment>
<dbReference type="RefSeq" id="WP_395132119.1">
    <property type="nucleotide sequence ID" value="NZ_JBIMPM010000157.1"/>
</dbReference>